<dbReference type="EMBL" id="CP013862">
    <property type="protein sequence ID" value="ALX49622.1"/>
    <property type="molecule type" value="Genomic_DNA"/>
</dbReference>
<evidence type="ECO:0000256" key="2">
    <source>
        <dbReference type="SAM" id="SignalP"/>
    </source>
</evidence>
<evidence type="ECO:0000313" key="5">
    <source>
        <dbReference type="Proteomes" id="UP000050331"/>
    </source>
</evidence>
<accession>A0A0U4F7P1</accession>
<feature type="compositionally biased region" description="Basic and acidic residues" evidence="1">
    <location>
        <begin position="176"/>
        <end position="186"/>
    </location>
</feature>
<feature type="domain" description="PrcB C-terminal" evidence="3">
    <location>
        <begin position="81"/>
        <end position="147"/>
    </location>
</feature>
<dbReference type="AlphaFoldDB" id="A0A0U4F7P1"/>
<evidence type="ECO:0000259" key="3">
    <source>
        <dbReference type="Pfam" id="PF14343"/>
    </source>
</evidence>
<dbReference type="InterPro" id="IPR025748">
    <property type="entry name" value="PrcB_C_dom"/>
</dbReference>
<feature type="signal peptide" evidence="2">
    <location>
        <begin position="1"/>
        <end position="18"/>
    </location>
</feature>
<reference evidence="4 5" key="1">
    <citation type="submission" date="2016-01" db="EMBL/GenBank/DDBJ databases">
        <title>Complete genome sequence of strain Lentibacillus amyloliquefaciens LAM0015T isolated from saline sediment.</title>
        <authorList>
            <person name="Wang J.-L."/>
            <person name="He M.-X."/>
        </authorList>
    </citation>
    <scope>NUCLEOTIDE SEQUENCE [LARGE SCALE GENOMIC DNA]</scope>
    <source>
        <strain evidence="4 5">LAM0015</strain>
    </source>
</reference>
<evidence type="ECO:0000313" key="4">
    <source>
        <dbReference type="EMBL" id="ALX49622.1"/>
    </source>
</evidence>
<feature type="chain" id="PRO_5038959428" description="PrcB C-terminal domain-containing protein" evidence="2">
    <location>
        <begin position="19"/>
        <end position="186"/>
    </location>
</feature>
<dbReference type="KEGG" id="lao:AOX59_14230"/>
<evidence type="ECO:0000256" key="1">
    <source>
        <dbReference type="SAM" id="MobiDB-lite"/>
    </source>
</evidence>
<proteinExistence type="predicted"/>
<keyword evidence="5" id="KW-1185">Reference proteome</keyword>
<dbReference type="RefSeq" id="WP_068446577.1">
    <property type="nucleotide sequence ID" value="NZ_CP013862.1"/>
</dbReference>
<dbReference type="Pfam" id="PF14343">
    <property type="entry name" value="PrcB_C"/>
    <property type="match status" value="1"/>
</dbReference>
<dbReference type="Proteomes" id="UP000050331">
    <property type="component" value="Chromosome"/>
</dbReference>
<gene>
    <name evidence="4" type="ORF">AOX59_14230</name>
</gene>
<name>A0A0U4F7P1_9BACI</name>
<keyword evidence="2" id="KW-0732">Signal</keyword>
<organism evidence="4 5">
    <name type="scientific">Lentibacillus amyloliquefaciens</name>
    <dbReference type="NCBI Taxonomy" id="1472767"/>
    <lineage>
        <taxon>Bacteria</taxon>
        <taxon>Bacillati</taxon>
        <taxon>Bacillota</taxon>
        <taxon>Bacilli</taxon>
        <taxon>Bacillales</taxon>
        <taxon>Bacillaceae</taxon>
        <taxon>Lentibacillus</taxon>
    </lineage>
</organism>
<dbReference type="PROSITE" id="PS51257">
    <property type="entry name" value="PROKAR_LIPOPROTEIN"/>
    <property type="match status" value="1"/>
</dbReference>
<dbReference type="STRING" id="1472767.AOX59_14230"/>
<sequence length="186" mass="20527">MKRNLMGLFMLISLAALLLTGCTSDTTEDDTMSEEGPVTKEKSELSFKTIDVGEAPNSVQEWVEKNRKEETKKVFHAEGKTYVIIMLGQKSTGGYAVTIDEMQLEKIVSPESKAGKGTVHVTYHTIAPEEGSINTQALTYPMAIAELEGTRDYEYQFSEQGKQNELKGSNNEEMGDPVHPDKLTGS</sequence>
<protein>
    <recommendedName>
        <fullName evidence="3">PrcB C-terminal domain-containing protein</fullName>
    </recommendedName>
</protein>
<dbReference type="OrthoDB" id="2476445at2"/>
<feature type="compositionally biased region" description="Polar residues" evidence="1">
    <location>
        <begin position="160"/>
        <end position="172"/>
    </location>
</feature>
<feature type="region of interest" description="Disordered" evidence="1">
    <location>
        <begin position="160"/>
        <end position="186"/>
    </location>
</feature>